<dbReference type="InterPro" id="IPR023616">
    <property type="entry name" value="Cyt_c_oxase-like_su1_dom"/>
</dbReference>
<dbReference type="Proteomes" id="UP001272137">
    <property type="component" value="Unassembled WGS sequence"/>
</dbReference>
<sequence length="535" mass="58116">MNFTLGVLLSLSFVITVLGLFVFIWAQSSGLLKMGPSAAEVIFAQGEIGHAETYAGVSGHERVGGAASADAAELQDRLRADRSSSAAALAFIASSVGWLLLGSVFGMLASLNFQVPDWLSTSPLITFGRTRVVHLNIVTYGWASMAGIGVALWLFPRLLKTRLAGARFAIAGAVLWNLGVAAGCAAILFGWSDGLEWLEIPWQIGMLLAIAGALAAVPLLLTLRRRTVDHLYVSVWYLAAALLWFPILYAVAKVPHVHFGVESAIVNWWFAHNVLGLWLTPLGLGAAYYLIAKIVGRPIHSYNLSLIGFWALAMFYSQAGIHHLIGGPVPEWIVTVSVVQSVMMVVPVIAVAINHMMTLRGHGAALKQSYPLRFIALGSALYTLVSMQGSLEAIRSFNRVVHFTQYTIGHAHLGVYGFYSLIMFGAIYFLMPRVADREWPFPKLIAWHFWLVVAGIGIYFVSLTIGGVLQGLAMLDPKQPFMASVTVTLPYLAARTVGGALMTLGHFVFAFHFCKLLAMRADRQPVSPVAADAWH</sequence>
<feature type="transmembrane region" description="Helical" evidence="2">
    <location>
        <begin position="133"/>
        <end position="156"/>
    </location>
</feature>
<dbReference type="GO" id="GO:0004129">
    <property type="term" value="F:cytochrome-c oxidase activity"/>
    <property type="evidence" value="ECO:0007669"/>
    <property type="project" value="InterPro"/>
</dbReference>
<dbReference type="RefSeq" id="WP_019256312.1">
    <property type="nucleotide sequence ID" value="NZ_JALGJC010000004.1"/>
</dbReference>
<dbReference type="EMBL" id="QXCT01000001">
    <property type="protein sequence ID" value="MDW9252426.1"/>
    <property type="molecule type" value="Genomic_DNA"/>
</dbReference>
<feature type="domain" description="Cytochrome oxidase subunit I profile" evidence="3">
    <location>
        <begin position="98"/>
        <end position="535"/>
    </location>
</feature>
<feature type="transmembrane region" description="Helical" evidence="2">
    <location>
        <begin position="411"/>
        <end position="432"/>
    </location>
</feature>
<dbReference type="Pfam" id="PF00115">
    <property type="entry name" value="COX1"/>
    <property type="match status" value="1"/>
</dbReference>
<feature type="transmembrane region" description="Helical" evidence="2">
    <location>
        <begin position="304"/>
        <end position="326"/>
    </location>
</feature>
<feature type="transmembrane region" description="Helical" evidence="2">
    <location>
        <begin position="168"/>
        <end position="192"/>
    </location>
</feature>
<keyword evidence="2" id="KW-0812">Transmembrane</keyword>
<keyword evidence="2" id="KW-1133">Transmembrane helix</keyword>
<dbReference type="GO" id="GO:0016020">
    <property type="term" value="C:membrane"/>
    <property type="evidence" value="ECO:0007669"/>
    <property type="project" value="InterPro"/>
</dbReference>
<feature type="transmembrane region" description="Helical" evidence="2">
    <location>
        <begin position="204"/>
        <end position="223"/>
    </location>
</feature>
<protein>
    <submittedName>
        <fullName evidence="4">Cytochrome C and Quinol oxidase polypeptide I family protein</fullName>
    </submittedName>
</protein>
<reference evidence="4" key="1">
    <citation type="submission" date="2018-08" db="EMBL/GenBank/DDBJ databases">
        <title>Identification of Burkholderia cepacia strains that express a Burkholderia pseudomallei-like capsular polysaccharide.</title>
        <authorList>
            <person name="Burtnick M.N."/>
            <person name="Vongsouvath M."/>
            <person name="Newton P."/>
            <person name="Wuthiekanun V."/>
            <person name="Limmathurotsakul D."/>
            <person name="Brett P.J."/>
            <person name="Chantratita N."/>
            <person name="Dance D.A."/>
        </authorList>
    </citation>
    <scope>NUCLEOTIDE SEQUENCE</scope>
    <source>
        <strain evidence="4">SBXCC001</strain>
    </source>
</reference>
<organism evidence="4 5">
    <name type="scientific">Burkholderia thailandensis</name>
    <dbReference type="NCBI Taxonomy" id="57975"/>
    <lineage>
        <taxon>Bacteria</taxon>
        <taxon>Pseudomonadati</taxon>
        <taxon>Pseudomonadota</taxon>
        <taxon>Betaproteobacteria</taxon>
        <taxon>Burkholderiales</taxon>
        <taxon>Burkholderiaceae</taxon>
        <taxon>Burkholderia</taxon>
        <taxon>pseudomallei group</taxon>
    </lineage>
</organism>
<feature type="transmembrane region" description="Helical" evidence="2">
    <location>
        <begin position="269"/>
        <end position="292"/>
    </location>
</feature>
<dbReference type="GO" id="GO:0022904">
    <property type="term" value="P:respiratory electron transport chain"/>
    <property type="evidence" value="ECO:0007669"/>
    <property type="project" value="TreeGrafter"/>
</dbReference>
<evidence type="ECO:0000313" key="4">
    <source>
        <dbReference type="EMBL" id="MDW9252426.1"/>
    </source>
</evidence>
<evidence type="ECO:0000259" key="3">
    <source>
        <dbReference type="PROSITE" id="PS50855"/>
    </source>
</evidence>
<dbReference type="PROSITE" id="PS50855">
    <property type="entry name" value="COX1"/>
    <property type="match status" value="1"/>
</dbReference>
<accession>A0AAW9CRF9</accession>
<feature type="transmembrane region" description="Helical" evidence="2">
    <location>
        <begin position="492"/>
        <end position="514"/>
    </location>
</feature>
<keyword evidence="1" id="KW-0813">Transport</keyword>
<dbReference type="InterPro" id="IPR036927">
    <property type="entry name" value="Cyt_c_oxase-like_su1_sf"/>
</dbReference>
<feature type="transmembrane region" description="Helical" evidence="2">
    <location>
        <begin position="6"/>
        <end position="26"/>
    </location>
</feature>
<dbReference type="Gene3D" id="1.20.210.10">
    <property type="entry name" value="Cytochrome c oxidase-like, subunit I domain"/>
    <property type="match status" value="1"/>
</dbReference>
<evidence type="ECO:0000256" key="1">
    <source>
        <dbReference type="ARBA" id="ARBA00022660"/>
    </source>
</evidence>
<evidence type="ECO:0000313" key="5">
    <source>
        <dbReference type="Proteomes" id="UP001272137"/>
    </source>
</evidence>
<dbReference type="SUPFAM" id="SSF81442">
    <property type="entry name" value="Cytochrome c oxidase subunit I-like"/>
    <property type="match status" value="1"/>
</dbReference>
<dbReference type="PANTHER" id="PTHR10422:SF29">
    <property type="entry name" value="CYTOCHROME C OXIDASE SUBUNIT 1 HOMOLOG, BACTEROID"/>
    <property type="match status" value="1"/>
</dbReference>
<dbReference type="PANTHER" id="PTHR10422">
    <property type="entry name" value="CYTOCHROME C OXIDASE SUBUNIT 1"/>
    <property type="match status" value="1"/>
</dbReference>
<feature type="transmembrane region" description="Helical" evidence="2">
    <location>
        <begin position="444"/>
        <end position="472"/>
    </location>
</feature>
<dbReference type="GO" id="GO:0009060">
    <property type="term" value="P:aerobic respiration"/>
    <property type="evidence" value="ECO:0007669"/>
    <property type="project" value="InterPro"/>
</dbReference>
<feature type="transmembrane region" description="Helical" evidence="2">
    <location>
        <begin position="374"/>
        <end position="391"/>
    </location>
</feature>
<dbReference type="AlphaFoldDB" id="A0AAW9CRF9"/>
<name>A0AAW9CRF9_BURTH</name>
<gene>
    <name evidence="4" type="ORF">C7S16_4564</name>
</gene>
<proteinExistence type="predicted"/>
<feature type="transmembrane region" description="Helical" evidence="2">
    <location>
        <begin position="230"/>
        <end position="249"/>
    </location>
</feature>
<keyword evidence="2" id="KW-0472">Membrane</keyword>
<evidence type="ECO:0000256" key="2">
    <source>
        <dbReference type="SAM" id="Phobius"/>
    </source>
</evidence>
<keyword evidence="1" id="KW-0249">Electron transport</keyword>
<dbReference type="GO" id="GO:0020037">
    <property type="term" value="F:heme binding"/>
    <property type="evidence" value="ECO:0007669"/>
    <property type="project" value="InterPro"/>
</dbReference>
<dbReference type="InterPro" id="IPR000883">
    <property type="entry name" value="Cyt_C_Oxase_1"/>
</dbReference>
<comment type="caution">
    <text evidence="4">The sequence shown here is derived from an EMBL/GenBank/DDBJ whole genome shotgun (WGS) entry which is preliminary data.</text>
</comment>
<dbReference type="GO" id="GO:0015990">
    <property type="term" value="P:electron transport coupled proton transport"/>
    <property type="evidence" value="ECO:0007669"/>
    <property type="project" value="TreeGrafter"/>
</dbReference>
<feature type="transmembrane region" description="Helical" evidence="2">
    <location>
        <begin position="332"/>
        <end position="353"/>
    </location>
</feature>
<keyword evidence="1" id="KW-0679">Respiratory chain</keyword>
<feature type="transmembrane region" description="Helical" evidence="2">
    <location>
        <begin position="87"/>
        <end position="113"/>
    </location>
</feature>